<dbReference type="AlphaFoldDB" id="A0A3E0HGG9"/>
<gene>
    <name evidence="3" type="ORF">BCF44_108281</name>
</gene>
<dbReference type="Pfam" id="PF13602">
    <property type="entry name" value="ADH_zinc_N_2"/>
    <property type="match status" value="1"/>
</dbReference>
<dbReference type="InterPro" id="IPR036291">
    <property type="entry name" value="NAD(P)-bd_dom_sf"/>
</dbReference>
<dbReference type="GO" id="GO:0008270">
    <property type="term" value="F:zinc ion binding"/>
    <property type="evidence" value="ECO:0007669"/>
    <property type="project" value="InterPro"/>
</dbReference>
<evidence type="ECO:0000256" key="1">
    <source>
        <dbReference type="ARBA" id="ARBA00023002"/>
    </source>
</evidence>
<dbReference type="InterPro" id="IPR002364">
    <property type="entry name" value="Quin_OxRdtase/zeta-crystal_CS"/>
</dbReference>
<dbReference type="OrthoDB" id="3727682at2"/>
<feature type="domain" description="Enoyl reductase (ER)" evidence="2">
    <location>
        <begin position="10"/>
        <end position="315"/>
    </location>
</feature>
<dbReference type="InterPro" id="IPR050700">
    <property type="entry name" value="YIM1/Zinc_Alcohol_DH_Fams"/>
</dbReference>
<dbReference type="Pfam" id="PF08240">
    <property type="entry name" value="ADH_N"/>
    <property type="match status" value="1"/>
</dbReference>
<dbReference type="RefSeq" id="WP_116176720.1">
    <property type="nucleotide sequence ID" value="NZ_CP144375.1"/>
</dbReference>
<keyword evidence="1" id="KW-0560">Oxidoreductase</keyword>
<dbReference type="SMART" id="SM00829">
    <property type="entry name" value="PKS_ER"/>
    <property type="match status" value="1"/>
</dbReference>
<dbReference type="PANTHER" id="PTHR11695">
    <property type="entry name" value="ALCOHOL DEHYDROGENASE RELATED"/>
    <property type="match status" value="1"/>
</dbReference>
<dbReference type="SUPFAM" id="SSF51735">
    <property type="entry name" value="NAD(P)-binding Rossmann-fold domains"/>
    <property type="match status" value="1"/>
</dbReference>
<dbReference type="InterPro" id="IPR011032">
    <property type="entry name" value="GroES-like_sf"/>
</dbReference>
<evidence type="ECO:0000313" key="3">
    <source>
        <dbReference type="EMBL" id="REH44801.1"/>
    </source>
</evidence>
<dbReference type="InterPro" id="IPR020843">
    <property type="entry name" value="ER"/>
</dbReference>
<dbReference type="GO" id="GO:0016491">
    <property type="term" value="F:oxidoreductase activity"/>
    <property type="evidence" value="ECO:0007669"/>
    <property type="project" value="UniProtKB-KW"/>
</dbReference>
<dbReference type="SUPFAM" id="SSF50129">
    <property type="entry name" value="GroES-like"/>
    <property type="match status" value="1"/>
</dbReference>
<comment type="caution">
    <text evidence="3">The sequence shown here is derived from an EMBL/GenBank/DDBJ whole genome shotgun (WGS) entry which is preliminary data.</text>
</comment>
<evidence type="ECO:0000259" key="2">
    <source>
        <dbReference type="SMART" id="SM00829"/>
    </source>
</evidence>
<sequence>MKAIVRDGYGPLDVLRFDDVERPAPGPGQVLVRVRAAGVDPSIWHLTSGEPYLIRLMGYGLRRPKRPVPGLDLAGVIEEIGPGVTEFRPGDEVFGTANGSFAEYAVTAATRVVPKPSNLTFEQAAAVPVSACTALQGLRTVHPGQRALVIGAGGGVGTYAVQLAKALGAHVTGLCSTAKTELVRSLGADDVVDYKREPLTGRYDVILDTAGDRPLSQLRQHLTPKGTLIIVGGEGGGRFVGGVARTLRAALLSPFVGQQLRGLFATARAEDLRELRRLIEDGAVTPAVDRTFPLSDAVAAIRHVRSGQARGKVVVTP</sequence>
<name>A0A3E0HGG9_9PSEU</name>
<dbReference type="PANTHER" id="PTHR11695:SF294">
    <property type="entry name" value="RETICULON-4-INTERACTING PROTEIN 1, MITOCHONDRIAL"/>
    <property type="match status" value="1"/>
</dbReference>
<dbReference type="Gene3D" id="3.40.50.720">
    <property type="entry name" value="NAD(P)-binding Rossmann-like Domain"/>
    <property type="match status" value="1"/>
</dbReference>
<dbReference type="InterPro" id="IPR013154">
    <property type="entry name" value="ADH-like_N"/>
</dbReference>
<evidence type="ECO:0000313" key="4">
    <source>
        <dbReference type="Proteomes" id="UP000256269"/>
    </source>
</evidence>
<reference evidence="3 4" key="1">
    <citation type="submission" date="2018-08" db="EMBL/GenBank/DDBJ databases">
        <title>Genomic Encyclopedia of Archaeal and Bacterial Type Strains, Phase II (KMG-II): from individual species to whole genera.</title>
        <authorList>
            <person name="Goeker M."/>
        </authorList>
    </citation>
    <scope>NUCLEOTIDE SEQUENCE [LARGE SCALE GENOMIC DNA]</scope>
    <source>
        <strain evidence="3 4">DSM 45791</strain>
    </source>
</reference>
<keyword evidence="4" id="KW-1185">Reference proteome</keyword>
<dbReference type="Proteomes" id="UP000256269">
    <property type="component" value="Unassembled WGS sequence"/>
</dbReference>
<dbReference type="EMBL" id="QUNO01000008">
    <property type="protein sequence ID" value="REH44801.1"/>
    <property type="molecule type" value="Genomic_DNA"/>
</dbReference>
<dbReference type="PROSITE" id="PS01162">
    <property type="entry name" value="QOR_ZETA_CRYSTAL"/>
    <property type="match status" value="1"/>
</dbReference>
<organism evidence="3 4">
    <name type="scientific">Kutzneria buriramensis</name>
    <dbReference type="NCBI Taxonomy" id="1045776"/>
    <lineage>
        <taxon>Bacteria</taxon>
        <taxon>Bacillati</taxon>
        <taxon>Actinomycetota</taxon>
        <taxon>Actinomycetes</taxon>
        <taxon>Pseudonocardiales</taxon>
        <taxon>Pseudonocardiaceae</taxon>
        <taxon>Kutzneria</taxon>
    </lineage>
</organism>
<dbReference type="CDD" id="cd08267">
    <property type="entry name" value="MDR1"/>
    <property type="match status" value="1"/>
</dbReference>
<accession>A0A3E0HGG9</accession>
<dbReference type="Gene3D" id="3.90.180.10">
    <property type="entry name" value="Medium-chain alcohol dehydrogenases, catalytic domain"/>
    <property type="match status" value="1"/>
</dbReference>
<protein>
    <submittedName>
        <fullName evidence="3">NADPH:quinone reductase-like Zn-dependent oxidoreductase</fullName>
    </submittedName>
</protein>
<proteinExistence type="predicted"/>